<organism evidence="1 2">
    <name type="scientific">Vararia minispora EC-137</name>
    <dbReference type="NCBI Taxonomy" id="1314806"/>
    <lineage>
        <taxon>Eukaryota</taxon>
        <taxon>Fungi</taxon>
        <taxon>Dikarya</taxon>
        <taxon>Basidiomycota</taxon>
        <taxon>Agaricomycotina</taxon>
        <taxon>Agaricomycetes</taxon>
        <taxon>Russulales</taxon>
        <taxon>Lachnocladiaceae</taxon>
        <taxon>Vararia</taxon>
    </lineage>
</organism>
<reference evidence="1" key="1">
    <citation type="submission" date="2021-02" db="EMBL/GenBank/DDBJ databases">
        <authorList>
            <consortium name="DOE Joint Genome Institute"/>
            <person name="Ahrendt S."/>
            <person name="Looney B.P."/>
            <person name="Miyauchi S."/>
            <person name="Morin E."/>
            <person name="Drula E."/>
            <person name="Courty P.E."/>
            <person name="Chicoki N."/>
            <person name="Fauchery L."/>
            <person name="Kohler A."/>
            <person name="Kuo A."/>
            <person name="Labutti K."/>
            <person name="Pangilinan J."/>
            <person name="Lipzen A."/>
            <person name="Riley R."/>
            <person name="Andreopoulos W."/>
            <person name="He G."/>
            <person name="Johnson J."/>
            <person name="Barry K.W."/>
            <person name="Grigoriev I.V."/>
            <person name="Nagy L."/>
            <person name="Hibbett D."/>
            <person name="Henrissat B."/>
            <person name="Matheny P.B."/>
            <person name="Labbe J."/>
            <person name="Martin F."/>
        </authorList>
    </citation>
    <scope>NUCLEOTIDE SEQUENCE</scope>
    <source>
        <strain evidence="1">EC-137</strain>
    </source>
</reference>
<dbReference type="EMBL" id="MU273472">
    <property type="protein sequence ID" value="KAI0036343.1"/>
    <property type="molecule type" value="Genomic_DNA"/>
</dbReference>
<comment type="caution">
    <text evidence="1">The sequence shown here is derived from an EMBL/GenBank/DDBJ whole genome shotgun (WGS) entry which is preliminary data.</text>
</comment>
<proteinExistence type="predicted"/>
<reference evidence="1" key="2">
    <citation type="journal article" date="2022" name="New Phytol.">
        <title>Evolutionary transition to the ectomycorrhizal habit in the genomes of a hyperdiverse lineage of mushroom-forming fungi.</title>
        <authorList>
            <person name="Looney B."/>
            <person name="Miyauchi S."/>
            <person name="Morin E."/>
            <person name="Drula E."/>
            <person name="Courty P.E."/>
            <person name="Kohler A."/>
            <person name="Kuo A."/>
            <person name="LaButti K."/>
            <person name="Pangilinan J."/>
            <person name="Lipzen A."/>
            <person name="Riley R."/>
            <person name="Andreopoulos W."/>
            <person name="He G."/>
            <person name="Johnson J."/>
            <person name="Nolan M."/>
            <person name="Tritt A."/>
            <person name="Barry K.W."/>
            <person name="Grigoriev I.V."/>
            <person name="Nagy L.G."/>
            <person name="Hibbett D."/>
            <person name="Henrissat B."/>
            <person name="Matheny P.B."/>
            <person name="Labbe J."/>
            <person name="Martin F.M."/>
        </authorList>
    </citation>
    <scope>NUCLEOTIDE SEQUENCE</scope>
    <source>
        <strain evidence="1">EC-137</strain>
    </source>
</reference>
<accession>A0ACB8QX13</accession>
<dbReference type="Proteomes" id="UP000814128">
    <property type="component" value="Unassembled WGS sequence"/>
</dbReference>
<evidence type="ECO:0000313" key="1">
    <source>
        <dbReference type="EMBL" id="KAI0036343.1"/>
    </source>
</evidence>
<keyword evidence="2" id="KW-1185">Reference proteome</keyword>
<sequence>MRYGGLQVIGDTGEPAGVSNYVTLVLIHGFSFHSGIFSCLLPYSTQYKCRIVLVNRRGYPGAVPYSEEDFQLLEAAQKETLHGQESLCEFLKAGAFGIHQFIAEFIVEGGIPLSGGIILAGWSMCGAWFNALLAYGSTFPASDVDVASYLRRVVMYDPPYHALGFTPPSVIYNPLSDPDIPASDRAQRFSAWVSGYFAHPEDGSLEQHTPLIDPAPTLVNMKAEDVAANLAPVPTAPGGSDALVFTALPLGGANTIRRAALHPEDKEGWGGVEWRYVWCDRSAWEMPFGAAAMREELANARETGQETRKIVLIRWRGANHFAHWDHPEQTLKALLADGNDEIEIC</sequence>
<evidence type="ECO:0000313" key="2">
    <source>
        <dbReference type="Proteomes" id="UP000814128"/>
    </source>
</evidence>
<name>A0ACB8QX13_9AGAM</name>
<gene>
    <name evidence="1" type="ORF">K488DRAFT_41295</name>
</gene>
<protein>
    <submittedName>
        <fullName evidence="1">Alpha/beta-hydrolase</fullName>
    </submittedName>
</protein>